<dbReference type="OrthoDB" id="34166at2"/>
<dbReference type="Pfam" id="PF02581">
    <property type="entry name" value="TMP-TENI"/>
    <property type="match status" value="1"/>
</dbReference>
<keyword evidence="6 10" id="KW-0784">Thiamine biosynthesis</keyword>
<dbReference type="EC" id="2.5.1.3" evidence="10"/>
<evidence type="ECO:0000313" key="12">
    <source>
        <dbReference type="EMBL" id="OUN89517.1"/>
    </source>
</evidence>
<evidence type="ECO:0000256" key="10">
    <source>
        <dbReference type="HAMAP-Rule" id="MF_00097"/>
    </source>
</evidence>
<comment type="pathway">
    <text evidence="2 10">Cofactor biosynthesis; thiamine diphosphate biosynthesis; thiamine phosphate from 4-amino-2-methyl-5-diphosphomethylpyrimidine and 4-methyl-5-(2-phosphoethyl)-thiazole: step 1/1.</text>
</comment>
<dbReference type="SUPFAM" id="SSF51391">
    <property type="entry name" value="Thiamin phosphate synthase"/>
    <property type="match status" value="1"/>
</dbReference>
<evidence type="ECO:0000256" key="7">
    <source>
        <dbReference type="ARBA" id="ARBA00047334"/>
    </source>
</evidence>
<evidence type="ECO:0000259" key="11">
    <source>
        <dbReference type="Pfam" id="PF02581"/>
    </source>
</evidence>
<dbReference type="InterPro" id="IPR036206">
    <property type="entry name" value="ThiamineP_synth_sf"/>
</dbReference>
<dbReference type="GO" id="GO:0000287">
    <property type="term" value="F:magnesium ion binding"/>
    <property type="evidence" value="ECO:0007669"/>
    <property type="project" value="UniProtKB-UniRule"/>
</dbReference>
<feature type="binding site" evidence="10">
    <location>
        <position position="77"/>
    </location>
    <ligand>
        <name>4-amino-2-methyl-5-(diphosphooxymethyl)pyrimidine</name>
        <dbReference type="ChEBI" id="CHEBI:57841"/>
    </ligand>
</feature>
<evidence type="ECO:0000256" key="4">
    <source>
        <dbReference type="ARBA" id="ARBA00022723"/>
    </source>
</evidence>
<proteinExistence type="inferred from homology"/>
<feature type="binding site" evidence="10">
    <location>
        <position position="153"/>
    </location>
    <ligand>
        <name>4-amino-2-methyl-5-(diphosphooxymethyl)pyrimidine</name>
        <dbReference type="ChEBI" id="CHEBI:57841"/>
    </ligand>
</feature>
<keyword evidence="5 10" id="KW-0460">Magnesium</keyword>
<dbReference type="HAMAP" id="MF_00097">
    <property type="entry name" value="TMP_synthase"/>
    <property type="match status" value="1"/>
</dbReference>
<dbReference type="PANTHER" id="PTHR20857">
    <property type="entry name" value="THIAMINE-PHOSPHATE PYROPHOSPHORYLASE"/>
    <property type="match status" value="1"/>
</dbReference>
<evidence type="ECO:0000256" key="1">
    <source>
        <dbReference type="ARBA" id="ARBA00003814"/>
    </source>
</evidence>
<evidence type="ECO:0000256" key="8">
    <source>
        <dbReference type="ARBA" id="ARBA00047851"/>
    </source>
</evidence>
<dbReference type="InterPro" id="IPR022998">
    <property type="entry name" value="ThiamineP_synth_TenI"/>
</dbReference>
<evidence type="ECO:0000256" key="9">
    <source>
        <dbReference type="ARBA" id="ARBA00047883"/>
    </source>
</evidence>
<keyword evidence="13" id="KW-1185">Reference proteome</keyword>
<dbReference type="InterPro" id="IPR013785">
    <property type="entry name" value="Aldolase_TIM"/>
</dbReference>
<dbReference type="EMBL" id="NFIE01000003">
    <property type="protein sequence ID" value="OUN89517.1"/>
    <property type="molecule type" value="Genomic_DNA"/>
</dbReference>
<feature type="binding site" evidence="10">
    <location>
        <begin position="41"/>
        <end position="45"/>
    </location>
    <ligand>
        <name>4-amino-2-methyl-5-(diphosphooxymethyl)pyrimidine</name>
        <dbReference type="ChEBI" id="CHEBI:57841"/>
    </ligand>
</feature>
<comment type="caution">
    <text evidence="12">The sequence shown here is derived from an EMBL/GenBank/DDBJ whole genome shotgun (WGS) entry which is preliminary data.</text>
</comment>
<evidence type="ECO:0000256" key="5">
    <source>
        <dbReference type="ARBA" id="ARBA00022842"/>
    </source>
</evidence>
<feature type="binding site" evidence="10">
    <location>
        <position position="78"/>
    </location>
    <ligand>
        <name>Mg(2+)</name>
        <dbReference type="ChEBI" id="CHEBI:18420"/>
    </ligand>
</feature>
<dbReference type="UniPathway" id="UPA00060">
    <property type="reaction ID" value="UER00141"/>
</dbReference>
<sequence length="232" mass="24452">MSIRDNLDISAYLVLGPENTLGRPVADVVRDALDAGFTIVQVRSKVAGARELMECARSVADVIAAAGKSDTVPLLIDDRLDVALACREAGIKVDGVHVGQSDIPVEVCRKYLGEDSIVGLSAAAHEMRRYIETADTSQVDYLGVGPLHETATKPDCGLDDDGRIITRSLEELAELRRVSPKPIVVGGGVKAADIPALAKTGVDGFFVVSAVAGAEDPHAAAKELVDLWRANA</sequence>
<feature type="binding site" evidence="10">
    <location>
        <position position="188"/>
    </location>
    <ligand>
        <name>2-[(2R,5Z)-2-carboxy-4-methylthiazol-5(2H)-ylidene]ethyl phosphate</name>
        <dbReference type="ChEBI" id="CHEBI:62899"/>
    </ligand>
</feature>
<feature type="binding site" evidence="10">
    <location>
        <begin position="150"/>
        <end position="152"/>
    </location>
    <ligand>
        <name>2-[(2R,5Z)-2-carboxy-4-methylthiazol-5(2H)-ylidene]ethyl phosphate</name>
        <dbReference type="ChEBI" id="CHEBI:62899"/>
    </ligand>
</feature>
<feature type="binding site" evidence="10">
    <location>
        <begin position="208"/>
        <end position="209"/>
    </location>
    <ligand>
        <name>2-[(2R,5Z)-2-carboxy-4-methylthiazol-5(2H)-ylidene]ethyl phosphate</name>
        <dbReference type="ChEBI" id="CHEBI:62899"/>
    </ligand>
</feature>
<keyword evidence="3 10" id="KW-0808">Transferase</keyword>
<dbReference type="Proteomes" id="UP000195781">
    <property type="component" value="Unassembled WGS sequence"/>
</dbReference>
<evidence type="ECO:0000256" key="3">
    <source>
        <dbReference type="ARBA" id="ARBA00022679"/>
    </source>
</evidence>
<dbReference type="AlphaFoldDB" id="A0A1Y3Y213"/>
<organism evidence="12 13">
    <name type="scientific">[Collinsella] massiliensis</name>
    <dbReference type="NCBI Taxonomy" id="1232426"/>
    <lineage>
        <taxon>Bacteria</taxon>
        <taxon>Bacillati</taxon>
        <taxon>Actinomycetota</taxon>
        <taxon>Coriobacteriia</taxon>
        <taxon>Coriobacteriales</taxon>
        <taxon>Coriobacteriaceae</taxon>
        <taxon>Enorma</taxon>
    </lineage>
</organism>
<accession>A0A1Y3Y213</accession>
<dbReference type="GO" id="GO:0004789">
    <property type="term" value="F:thiamine-phosphate diphosphorylase activity"/>
    <property type="evidence" value="ECO:0007669"/>
    <property type="project" value="UniProtKB-UniRule"/>
</dbReference>
<name>A0A1Y3Y213_9ACTN</name>
<dbReference type="InterPro" id="IPR034291">
    <property type="entry name" value="TMP_synthase"/>
</dbReference>
<dbReference type="Gene3D" id="3.20.20.70">
    <property type="entry name" value="Aldolase class I"/>
    <property type="match status" value="1"/>
</dbReference>
<comment type="catalytic activity">
    <reaction evidence="7 10">
        <text>4-methyl-5-(2-phosphooxyethyl)-thiazole + 4-amino-2-methyl-5-(diphosphooxymethyl)pyrimidine + H(+) = thiamine phosphate + diphosphate</text>
        <dbReference type="Rhea" id="RHEA:22328"/>
        <dbReference type="ChEBI" id="CHEBI:15378"/>
        <dbReference type="ChEBI" id="CHEBI:33019"/>
        <dbReference type="ChEBI" id="CHEBI:37575"/>
        <dbReference type="ChEBI" id="CHEBI:57841"/>
        <dbReference type="ChEBI" id="CHEBI:58296"/>
        <dbReference type="EC" id="2.5.1.3"/>
    </reaction>
</comment>
<comment type="similarity">
    <text evidence="10">Belongs to the thiamine-phosphate synthase family.</text>
</comment>
<comment type="cofactor">
    <cofactor evidence="10">
        <name>Mg(2+)</name>
        <dbReference type="ChEBI" id="CHEBI:18420"/>
    </cofactor>
    <text evidence="10">Binds 1 Mg(2+) ion per subunit.</text>
</comment>
<gene>
    <name evidence="10" type="primary">thiE</name>
    <name evidence="12" type="ORF">B5G02_01850</name>
</gene>
<dbReference type="GO" id="GO:0009228">
    <property type="term" value="P:thiamine biosynthetic process"/>
    <property type="evidence" value="ECO:0007669"/>
    <property type="project" value="UniProtKB-KW"/>
</dbReference>
<dbReference type="CDD" id="cd00564">
    <property type="entry name" value="TMP_TenI"/>
    <property type="match status" value="1"/>
</dbReference>
<keyword evidence="4 10" id="KW-0479">Metal-binding</keyword>
<evidence type="ECO:0000256" key="6">
    <source>
        <dbReference type="ARBA" id="ARBA00022977"/>
    </source>
</evidence>
<dbReference type="GO" id="GO:0009229">
    <property type="term" value="P:thiamine diphosphate biosynthetic process"/>
    <property type="evidence" value="ECO:0007669"/>
    <property type="project" value="UniProtKB-UniRule"/>
</dbReference>
<evidence type="ECO:0000256" key="2">
    <source>
        <dbReference type="ARBA" id="ARBA00005165"/>
    </source>
</evidence>
<reference evidence="13" key="1">
    <citation type="submission" date="2017-04" db="EMBL/GenBank/DDBJ databases">
        <title>Function of individual gut microbiota members based on whole genome sequencing of pure cultures obtained from chicken caecum.</title>
        <authorList>
            <person name="Medvecky M."/>
            <person name="Cejkova D."/>
            <person name="Polansky O."/>
            <person name="Karasova D."/>
            <person name="Kubasova T."/>
            <person name="Cizek A."/>
            <person name="Rychlik I."/>
        </authorList>
    </citation>
    <scope>NUCLEOTIDE SEQUENCE [LARGE SCALE GENOMIC DNA]</scope>
    <source>
        <strain evidence="13">An5</strain>
    </source>
</reference>
<feature type="domain" description="Thiamine phosphate synthase/TenI" evidence="11">
    <location>
        <begin position="12"/>
        <end position="211"/>
    </location>
</feature>
<dbReference type="GO" id="GO:0005737">
    <property type="term" value="C:cytoplasm"/>
    <property type="evidence" value="ECO:0007669"/>
    <property type="project" value="TreeGrafter"/>
</dbReference>
<comment type="function">
    <text evidence="1 10">Condenses 4-methyl-5-(beta-hydroxyethyl)thiazole monophosphate (THZ-P) and 2-methyl-4-amino-5-hydroxymethyl pyrimidine pyrophosphate (HMP-PP) to form thiamine monophosphate (TMP).</text>
</comment>
<dbReference type="RefSeq" id="WP_094334958.1">
    <property type="nucleotide sequence ID" value="NZ_NFIE01000003.1"/>
</dbReference>
<comment type="catalytic activity">
    <reaction evidence="8 10">
        <text>2-(2-carboxy-4-methylthiazol-5-yl)ethyl phosphate + 4-amino-2-methyl-5-(diphosphooxymethyl)pyrimidine + 2 H(+) = thiamine phosphate + CO2 + diphosphate</text>
        <dbReference type="Rhea" id="RHEA:47848"/>
        <dbReference type="ChEBI" id="CHEBI:15378"/>
        <dbReference type="ChEBI" id="CHEBI:16526"/>
        <dbReference type="ChEBI" id="CHEBI:33019"/>
        <dbReference type="ChEBI" id="CHEBI:37575"/>
        <dbReference type="ChEBI" id="CHEBI:57841"/>
        <dbReference type="ChEBI" id="CHEBI:62890"/>
        <dbReference type="EC" id="2.5.1.3"/>
    </reaction>
</comment>
<feature type="binding site" evidence="10">
    <location>
        <position position="121"/>
    </location>
    <ligand>
        <name>4-amino-2-methyl-5-(diphosphooxymethyl)pyrimidine</name>
        <dbReference type="ChEBI" id="CHEBI:57841"/>
    </ligand>
</feature>
<evidence type="ECO:0000313" key="13">
    <source>
        <dbReference type="Proteomes" id="UP000195781"/>
    </source>
</evidence>
<protein>
    <recommendedName>
        <fullName evidence="10">Thiamine-phosphate synthase</fullName>
        <shortName evidence="10">TP synthase</shortName>
        <shortName evidence="10">TPS</shortName>
        <ecNumber evidence="10">2.5.1.3</ecNumber>
    </recommendedName>
    <alternativeName>
        <fullName evidence="10">Thiamine-phosphate pyrophosphorylase</fullName>
        <shortName evidence="10">TMP pyrophosphorylase</shortName>
        <shortName evidence="10">TMP-PPase</shortName>
    </alternativeName>
</protein>
<feature type="binding site" evidence="10">
    <location>
        <position position="102"/>
    </location>
    <ligand>
        <name>Mg(2+)</name>
        <dbReference type="ChEBI" id="CHEBI:18420"/>
    </ligand>
</feature>
<comment type="catalytic activity">
    <reaction evidence="9 10">
        <text>2-[(2R,5Z)-2-carboxy-4-methylthiazol-5(2H)-ylidene]ethyl phosphate + 4-amino-2-methyl-5-(diphosphooxymethyl)pyrimidine + 2 H(+) = thiamine phosphate + CO2 + diphosphate</text>
        <dbReference type="Rhea" id="RHEA:47844"/>
        <dbReference type="ChEBI" id="CHEBI:15378"/>
        <dbReference type="ChEBI" id="CHEBI:16526"/>
        <dbReference type="ChEBI" id="CHEBI:33019"/>
        <dbReference type="ChEBI" id="CHEBI:37575"/>
        <dbReference type="ChEBI" id="CHEBI:57841"/>
        <dbReference type="ChEBI" id="CHEBI:62899"/>
        <dbReference type="EC" id="2.5.1.3"/>
    </reaction>
</comment>
<dbReference type="PANTHER" id="PTHR20857:SF23">
    <property type="entry name" value="THIAMINE BIOSYNTHETIC BIFUNCTIONAL ENZYME"/>
    <property type="match status" value="1"/>
</dbReference>